<dbReference type="Proteomes" id="UP000568022">
    <property type="component" value="Unassembled WGS sequence"/>
</dbReference>
<gene>
    <name evidence="1" type="ORF">FHS32_005408</name>
</gene>
<protein>
    <submittedName>
        <fullName evidence="1">Uncharacterized protein</fullName>
    </submittedName>
</protein>
<reference evidence="1 2" key="1">
    <citation type="submission" date="2020-08" db="EMBL/GenBank/DDBJ databases">
        <title>Genomic Encyclopedia of Type Strains, Phase III (KMG-III): the genomes of soil and plant-associated and newly described type strains.</title>
        <authorList>
            <person name="Whitman W."/>
        </authorList>
    </citation>
    <scope>NUCLEOTIDE SEQUENCE [LARGE SCALE GENOMIC DNA]</scope>
    <source>
        <strain evidence="1 2">CECT 3226</strain>
    </source>
</reference>
<name>A0A7W8BS90_9ACTN</name>
<keyword evidence="2" id="KW-1185">Reference proteome</keyword>
<sequence>MMLRTLPYVWAVARGGLRVTDGVRPAGSIAAARG</sequence>
<accession>A0A7W8BS90</accession>
<proteinExistence type="predicted"/>
<evidence type="ECO:0000313" key="1">
    <source>
        <dbReference type="EMBL" id="MBB5128631.1"/>
    </source>
</evidence>
<organism evidence="1 2">
    <name type="scientific">Streptomyces griseoloalbus</name>
    <dbReference type="NCBI Taxonomy" id="67303"/>
    <lineage>
        <taxon>Bacteria</taxon>
        <taxon>Bacillati</taxon>
        <taxon>Actinomycetota</taxon>
        <taxon>Actinomycetes</taxon>
        <taxon>Kitasatosporales</taxon>
        <taxon>Streptomycetaceae</taxon>
        <taxon>Streptomyces</taxon>
    </lineage>
</organism>
<dbReference type="EMBL" id="JACHJE010000014">
    <property type="protein sequence ID" value="MBB5128631.1"/>
    <property type="molecule type" value="Genomic_DNA"/>
</dbReference>
<dbReference type="AlphaFoldDB" id="A0A7W8BS90"/>
<evidence type="ECO:0000313" key="2">
    <source>
        <dbReference type="Proteomes" id="UP000568022"/>
    </source>
</evidence>
<comment type="caution">
    <text evidence="1">The sequence shown here is derived from an EMBL/GenBank/DDBJ whole genome shotgun (WGS) entry which is preliminary data.</text>
</comment>